<dbReference type="eggNOG" id="ENOG5032WZI">
    <property type="taxonomic scope" value="Bacteria"/>
</dbReference>
<evidence type="ECO:0000313" key="2">
    <source>
        <dbReference type="EMBL" id="ADN77068.1"/>
    </source>
</evidence>
<dbReference type="OrthoDB" id="6222260at2"/>
<feature type="transmembrane region" description="Helical" evidence="1">
    <location>
        <begin position="283"/>
        <end position="300"/>
    </location>
</feature>
<evidence type="ECO:0000313" key="3">
    <source>
        <dbReference type="Proteomes" id="UP000006683"/>
    </source>
</evidence>
<feature type="transmembrane region" description="Helical" evidence="1">
    <location>
        <begin position="320"/>
        <end position="337"/>
    </location>
</feature>
<dbReference type="EMBL" id="CP002209">
    <property type="protein sequence ID" value="ADN77068.1"/>
    <property type="molecule type" value="Genomic_DNA"/>
</dbReference>
<dbReference type="Pfam" id="PF11168">
    <property type="entry name" value="DUF2955"/>
    <property type="match status" value="1"/>
</dbReference>
<gene>
    <name evidence="2" type="ordered locus">Fbal_2866</name>
</gene>
<feature type="transmembrane region" description="Helical" evidence="1">
    <location>
        <begin position="20"/>
        <end position="48"/>
    </location>
</feature>
<reference evidence="2 3" key="1">
    <citation type="journal article" date="2010" name="Stand. Genomic Sci.">
        <title>Complete genome sequence of Ferrimonas balearica type strain (PAT).</title>
        <authorList>
            <person name="Nolan M."/>
            <person name="Sikorski J."/>
            <person name="Davenport K."/>
            <person name="Lucas S."/>
            <person name="Glavina Del Rio T."/>
            <person name="Tice H."/>
            <person name="Cheng J."/>
            <person name="Goodwin L."/>
            <person name="Pitluck S."/>
            <person name="Liolios K."/>
            <person name="Ivanova N."/>
            <person name="Mavromatis K."/>
            <person name="Ovchinnikova G."/>
            <person name="Pati A."/>
            <person name="Chen A."/>
            <person name="Palaniappan K."/>
            <person name="Land M."/>
            <person name="Hauser L."/>
            <person name="Chang Y."/>
            <person name="Jeffries C."/>
            <person name="Tapia R."/>
            <person name="Brettin T."/>
            <person name="Detter J."/>
            <person name="Han C."/>
            <person name="Yasawong M."/>
            <person name="Rohde M."/>
            <person name="Tindall B."/>
            <person name="Goker M."/>
            <person name="Woyke T."/>
            <person name="Bristow J."/>
            <person name="Eisen J."/>
            <person name="Markowitz V."/>
            <person name="Hugenholtz P."/>
            <person name="Kyrpides N."/>
            <person name="Klenk H."/>
            <person name="Lapidus A."/>
        </authorList>
    </citation>
    <scope>NUCLEOTIDE SEQUENCE [LARGE SCALE GENOMIC DNA]</scope>
    <source>
        <strain evidence="3">DSM 9799 / CCM 4581 / KCTC 23876 / PAT</strain>
    </source>
</reference>
<dbReference type="STRING" id="550540.Fbal_2866"/>
<feature type="transmembrane region" description="Helical" evidence="1">
    <location>
        <begin position="138"/>
        <end position="163"/>
    </location>
</feature>
<evidence type="ECO:0000256" key="1">
    <source>
        <dbReference type="SAM" id="Phobius"/>
    </source>
</evidence>
<name>E1SSR4_FERBD</name>
<dbReference type="GeneID" id="67183090"/>
<feature type="transmembrane region" description="Helical" evidence="1">
    <location>
        <begin position="114"/>
        <end position="132"/>
    </location>
</feature>
<feature type="transmembrane region" description="Helical" evidence="1">
    <location>
        <begin position="68"/>
        <end position="93"/>
    </location>
</feature>
<keyword evidence="3" id="KW-1185">Reference proteome</keyword>
<dbReference type="HOGENOM" id="CLU_068665_0_0_6"/>
<dbReference type="KEGG" id="fbl:Fbal_2866"/>
<proteinExistence type="predicted"/>
<keyword evidence="1" id="KW-0812">Transmembrane</keyword>
<organism evidence="2 3">
    <name type="scientific">Ferrimonas balearica (strain DSM 9799 / CCM 4581 / KCTC 23876 / PAT)</name>
    <dbReference type="NCBI Taxonomy" id="550540"/>
    <lineage>
        <taxon>Bacteria</taxon>
        <taxon>Pseudomonadati</taxon>
        <taxon>Pseudomonadota</taxon>
        <taxon>Gammaproteobacteria</taxon>
        <taxon>Alteromonadales</taxon>
        <taxon>Ferrimonadaceae</taxon>
        <taxon>Ferrimonas</taxon>
    </lineage>
</organism>
<feature type="transmembrane region" description="Helical" evidence="1">
    <location>
        <begin position="184"/>
        <end position="202"/>
    </location>
</feature>
<sequence length="342" mass="36511">MSTEAISPSHYEGFWRQRAIVRFGAGVATAMMLAATFEWSLAMITPIFVAMMLGPPGVRLPAGAYTKLLLGVALTFSAGIVLVVLLPYAMVFVPAQMLMLFLTFYRAERGLNPLIVIMLLIAILMFPALGLINRDVGIGFALGFLRSLAIALLLTSLFFAWIPSGPAPAKPTPVLPSVAVAYRNAWLCTLLVMPLLLFFYLTDRSGDLLVLVLVAILAQSPGLTSGSKAGLGMIMANLVGGAAAILFYNLLVAVPMWLFFAALMLLTALLFGQLIFTSPKGKVFATGFTTLLILIGSTTFSDGGDASTKLMVRIGQMLMATGYLALGAWVMSALGWIPRSSD</sequence>
<dbReference type="RefSeq" id="WP_013346374.1">
    <property type="nucleotide sequence ID" value="NC_014541.1"/>
</dbReference>
<feature type="transmembrane region" description="Helical" evidence="1">
    <location>
        <begin position="257"/>
        <end position="276"/>
    </location>
</feature>
<dbReference type="AlphaFoldDB" id="E1SSR4"/>
<keyword evidence="1" id="KW-1133">Transmembrane helix</keyword>
<evidence type="ECO:0008006" key="4">
    <source>
        <dbReference type="Google" id="ProtNLM"/>
    </source>
</evidence>
<accession>E1SSR4</accession>
<dbReference type="InterPro" id="IPR022604">
    <property type="entry name" value="DUF2955"/>
</dbReference>
<dbReference type="Proteomes" id="UP000006683">
    <property type="component" value="Chromosome"/>
</dbReference>
<feature type="transmembrane region" description="Helical" evidence="1">
    <location>
        <begin position="208"/>
        <end position="224"/>
    </location>
</feature>
<keyword evidence="1" id="KW-0472">Membrane</keyword>
<protein>
    <recommendedName>
        <fullName evidence="4">DUF2955 domain-containing protein</fullName>
    </recommendedName>
</protein>
<feature type="transmembrane region" description="Helical" evidence="1">
    <location>
        <begin position="231"/>
        <end position="251"/>
    </location>
</feature>